<dbReference type="InterPro" id="IPR004480">
    <property type="entry name" value="Monothiol_GRX-rel"/>
</dbReference>
<dbReference type="PANTHER" id="PTHR10293:SF16">
    <property type="entry name" value="GLUTAREDOXIN-RELATED PROTEIN 5, MITOCHONDRIAL"/>
    <property type="match status" value="1"/>
</dbReference>
<dbReference type="GO" id="GO:0046872">
    <property type="term" value="F:metal ion binding"/>
    <property type="evidence" value="ECO:0007669"/>
    <property type="project" value="UniProtKB-KW"/>
</dbReference>
<dbReference type="PANTHER" id="PTHR10293">
    <property type="entry name" value="GLUTAREDOXIN FAMILY MEMBER"/>
    <property type="match status" value="1"/>
</dbReference>
<keyword evidence="5" id="KW-0676">Redox-active center</keyword>
<dbReference type="GO" id="GO:0051537">
    <property type="term" value="F:2 iron, 2 sulfur cluster binding"/>
    <property type="evidence" value="ECO:0007669"/>
    <property type="project" value="UniProtKB-KW"/>
</dbReference>
<dbReference type="Gene3D" id="3.40.30.10">
    <property type="entry name" value="Glutaredoxin"/>
    <property type="match status" value="1"/>
</dbReference>
<organism evidence="8 9">
    <name type="scientific">Blastocystis sp. subtype 1 (strain ATCC 50177 / NandII)</name>
    <dbReference type="NCBI Taxonomy" id="478820"/>
    <lineage>
        <taxon>Eukaryota</taxon>
        <taxon>Sar</taxon>
        <taxon>Stramenopiles</taxon>
        <taxon>Bigyra</taxon>
        <taxon>Opalozoa</taxon>
        <taxon>Opalinata</taxon>
        <taxon>Blastocystidae</taxon>
        <taxon>Blastocystis</taxon>
    </lineage>
</organism>
<keyword evidence="2" id="KW-0479">Metal-binding</keyword>
<dbReference type="EMBL" id="LXWW01000156">
    <property type="protein sequence ID" value="OAO15302.1"/>
    <property type="molecule type" value="Genomic_DNA"/>
</dbReference>
<dbReference type="GO" id="GO:0005739">
    <property type="term" value="C:mitochondrion"/>
    <property type="evidence" value="ECO:0007669"/>
    <property type="project" value="UniProtKB-ARBA"/>
</dbReference>
<evidence type="ECO:0000256" key="3">
    <source>
        <dbReference type="ARBA" id="ARBA00023004"/>
    </source>
</evidence>
<dbReference type="NCBIfam" id="TIGR00365">
    <property type="entry name" value="Grx4 family monothiol glutaredoxin"/>
    <property type="match status" value="1"/>
</dbReference>
<dbReference type="InterPro" id="IPR036249">
    <property type="entry name" value="Thioredoxin-like_sf"/>
</dbReference>
<dbReference type="STRING" id="478820.A0A196SLY8"/>
<evidence type="ECO:0000259" key="6">
    <source>
        <dbReference type="Pfam" id="PF00462"/>
    </source>
</evidence>
<dbReference type="PROSITE" id="PS51354">
    <property type="entry name" value="GLUTAREDOXIN_2"/>
    <property type="match status" value="1"/>
</dbReference>
<keyword evidence="4" id="KW-0411">Iron-sulfur</keyword>
<reference evidence="8 9" key="1">
    <citation type="submission" date="2016-05" db="EMBL/GenBank/DDBJ databases">
        <title>Nuclear genome of Blastocystis sp. subtype 1 NandII.</title>
        <authorList>
            <person name="Gentekaki E."/>
            <person name="Curtis B."/>
            <person name="Stairs C."/>
            <person name="Eme L."/>
            <person name="Herman E."/>
            <person name="Klimes V."/>
            <person name="Arias M.C."/>
            <person name="Elias M."/>
            <person name="Hilliou F."/>
            <person name="Klute M."/>
            <person name="Malik S.-B."/>
            <person name="Pightling A."/>
            <person name="Rachubinski R."/>
            <person name="Salas D."/>
            <person name="Schlacht A."/>
            <person name="Suga H."/>
            <person name="Archibald J."/>
            <person name="Ball S.G."/>
            <person name="Clark G."/>
            <person name="Dacks J."/>
            <person name="Van Der Giezen M."/>
            <person name="Tsaousis A."/>
            <person name="Roger A."/>
        </authorList>
    </citation>
    <scope>NUCLEOTIDE SEQUENCE [LARGE SCALE GENOMIC DNA]</scope>
    <source>
        <strain evidence="9">ATCC 50177 / NandII</strain>
        <strain evidence="8">NandII</strain>
    </source>
</reference>
<evidence type="ECO:0000313" key="9">
    <source>
        <dbReference type="Proteomes" id="UP000078348"/>
    </source>
</evidence>
<comment type="caution">
    <text evidence="8">The sequence shown here is derived from an EMBL/GenBank/DDBJ whole genome shotgun (WGS) entry which is preliminary data.</text>
</comment>
<evidence type="ECO:0000313" key="8">
    <source>
        <dbReference type="EMBL" id="OAO17227.1"/>
    </source>
</evidence>
<dbReference type="OrthoDB" id="415696at2759"/>
<keyword evidence="1" id="KW-0001">2Fe-2S</keyword>
<dbReference type="InterPro" id="IPR033658">
    <property type="entry name" value="GRX_PICOT-like"/>
</dbReference>
<dbReference type="AlphaFoldDB" id="A0A196SLY8"/>
<keyword evidence="3" id="KW-0408">Iron</keyword>
<gene>
    <name evidence="8" type="ORF">AV274_1032</name>
    <name evidence="7" type="ORF">AV274_2988</name>
</gene>
<dbReference type="InterPro" id="IPR002109">
    <property type="entry name" value="Glutaredoxin"/>
</dbReference>
<feature type="domain" description="Glutaredoxin" evidence="6">
    <location>
        <begin position="62"/>
        <end position="126"/>
    </location>
</feature>
<proteinExistence type="predicted"/>
<dbReference type="SUPFAM" id="SSF52833">
    <property type="entry name" value="Thioredoxin-like"/>
    <property type="match status" value="1"/>
</dbReference>
<protein>
    <submittedName>
        <fullName evidence="7 8">Glutaredoxin</fullName>
    </submittedName>
</protein>
<evidence type="ECO:0000256" key="5">
    <source>
        <dbReference type="ARBA" id="ARBA00023284"/>
    </source>
</evidence>
<evidence type="ECO:0000256" key="1">
    <source>
        <dbReference type="ARBA" id="ARBA00022714"/>
    </source>
</evidence>
<evidence type="ECO:0000313" key="7">
    <source>
        <dbReference type="EMBL" id="OAO15302.1"/>
    </source>
</evidence>
<evidence type="ECO:0000256" key="2">
    <source>
        <dbReference type="ARBA" id="ARBA00022723"/>
    </source>
</evidence>
<name>A0A196SLY8_BLAHN</name>
<dbReference type="CDD" id="cd03028">
    <property type="entry name" value="GRX_PICOT_like"/>
    <property type="match status" value="1"/>
</dbReference>
<dbReference type="Proteomes" id="UP000078348">
    <property type="component" value="Unassembled WGS sequence"/>
</dbReference>
<evidence type="ECO:0000256" key="4">
    <source>
        <dbReference type="ARBA" id="ARBA00023014"/>
    </source>
</evidence>
<keyword evidence="9" id="KW-1185">Reference proteome</keyword>
<accession>A0A196SLY8</accession>
<dbReference type="Pfam" id="PF00462">
    <property type="entry name" value="Glutaredoxin"/>
    <property type="match status" value="1"/>
</dbReference>
<dbReference type="EMBL" id="LXWW01000040">
    <property type="protein sequence ID" value="OAO17227.1"/>
    <property type="molecule type" value="Genomic_DNA"/>
</dbReference>
<sequence length="158" mass="17573">MFAIRSAVAVCRGARLLAPSIPVSIRSFAEATSTPEEEKKLEEQGDPEVIEFIKKIVKENKVMLFMKGTPSNPVCGFSYRVVQILKHLGCDFASANILTSKSVVKNLKYVSDWKTYPQLFINGEFVGGCDVVTELFESGELKKMLEKAGAFSEEEKKE</sequence>